<dbReference type="InterPro" id="IPR044146">
    <property type="entry name" value="S1_Tex"/>
</dbReference>
<dbReference type="GO" id="GO:0003729">
    <property type="term" value="F:mRNA binding"/>
    <property type="evidence" value="ECO:0007669"/>
    <property type="project" value="TreeGrafter"/>
</dbReference>
<name>A0A1G9QTW8_9FIRM</name>
<dbReference type="InterPro" id="IPR023323">
    <property type="entry name" value="Tex-like_dom_sf"/>
</dbReference>
<dbReference type="Pfam" id="PF12836">
    <property type="entry name" value="HHH_3"/>
    <property type="match status" value="1"/>
</dbReference>
<dbReference type="RefSeq" id="WP_234985585.1">
    <property type="nucleotide sequence ID" value="NZ_FNGO01000018.1"/>
</dbReference>
<evidence type="ECO:0000313" key="4">
    <source>
        <dbReference type="Proteomes" id="UP000199476"/>
    </source>
</evidence>
<dbReference type="InterPro" id="IPR055179">
    <property type="entry name" value="Tex-like_central_region"/>
</dbReference>
<dbReference type="GO" id="GO:0006412">
    <property type="term" value="P:translation"/>
    <property type="evidence" value="ECO:0007669"/>
    <property type="project" value="TreeGrafter"/>
</dbReference>
<dbReference type="FunFam" id="2.40.50.140:FF:000051">
    <property type="entry name" value="RNA-binding transcriptional accessory protein"/>
    <property type="match status" value="1"/>
</dbReference>
<protein>
    <recommendedName>
        <fullName evidence="2">S1 motif domain-containing protein</fullName>
    </recommendedName>
</protein>
<dbReference type="Pfam" id="PF16921">
    <property type="entry name" value="Tex_YqgF"/>
    <property type="match status" value="1"/>
</dbReference>
<keyword evidence="1" id="KW-0175">Coiled coil</keyword>
<dbReference type="STRING" id="321763.SAMN04488692_11826"/>
<keyword evidence="4" id="KW-1185">Reference proteome</keyword>
<dbReference type="AlphaFoldDB" id="A0A1G9QTW8"/>
<reference evidence="3 4" key="1">
    <citation type="submission" date="2016-10" db="EMBL/GenBank/DDBJ databases">
        <authorList>
            <person name="de Groot N.N."/>
        </authorList>
    </citation>
    <scope>NUCLEOTIDE SEQUENCE [LARGE SCALE GENOMIC DNA]</scope>
    <source>
        <strain evidence="3 4">SLAS-1</strain>
    </source>
</reference>
<accession>A0A1G9QTW8</accession>
<dbReference type="Gene3D" id="1.10.10.650">
    <property type="entry name" value="RuvA domain 2-like"/>
    <property type="match status" value="1"/>
</dbReference>
<dbReference type="GO" id="GO:0006139">
    <property type="term" value="P:nucleobase-containing compound metabolic process"/>
    <property type="evidence" value="ECO:0007669"/>
    <property type="project" value="InterPro"/>
</dbReference>
<dbReference type="SUPFAM" id="SSF47781">
    <property type="entry name" value="RuvA domain 2-like"/>
    <property type="match status" value="2"/>
</dbReference>
<dbReference type="SUPFAM" id="SSF158832">
    <property type="entry name" value="Tex N-terminal region-like"/>
    <property type="match status" value="1"/>
</dbReference>
<dbReference type="GO" id="GO:0003735">
    <property type="term" value="F:structural constituent of ribosome"/>
    <property type="evidence" value="ECO:0007669"/>
    <property type="project" value="TreeGrafter"/>
</dbReference>
<dbReference type="Gene3D" id="2.40.50.140">
    <property type="entry name" value="Nucleic acid-binding proteins"/>
    <property type="match status" value="1"/>
</dbReference>
<organism evidence="3 4">
    <name type="scientific">Halarsenatibacter silvermanii</name>
    <dbReference type="NCBI Taxonomy" id="321763"/>
    <lineage>
        <taxon>Bacteria</taxon>
        <taxon>Bacillati</taxon>
        <taxon>Bacillota</taxon>
        <taxon>Clostridia</taxon>
        <taxon>Halanaerobiales</taxon>
        <taxon>Halarsenatibacteraceae</taxon>
        <taxon>Halarsenatibacter</taxon>
    </lineage>
</organism>
<dbReference type="PANTHER" id="PTHR10724:SF10">
    <property type="entry name" value="S1 RNA-BINDING DOMAIN-CONTAINING PROTEIN 1"/>
    <property type="match status" value="1"/>
</dbReference>
<dbReference type="InterPro" id="IPR023319">
    <property type="entry name" value="Tex-like_HTH_dom_sf"/>
</dbReference>
<dbReference type="Gene3D" id="1.10.150.310">
    <property type="entry name" value="Tex RuvX-like domain-like"/>
    <property type="match status" value="1"/>
</dbReference>
<dbReference type="SUPFAM" id="SSF53098">
    <property type="entry name" value="Ribonuclease H-like"/>
    <property type="match status" value="1"/>
</dbReference>
<dbReference type="SMART" id="SM00732">
    <property type="entry name" value="YqgFc"/>
    <property type="match status" value="1"/>
</dbReference>
<dbReference type="InterPro" id="IPR012340">
    <property type="entry name" value="NA-bd_OB-fold"/>
</dbReference>
<dbReference type="Pfam" id="PF00575">
    <property type="entry name" value="S1"/>
    <property type="match status" value="1"/>
</dbReference>
<dbReference type="InterPro" id="IPR018974">
    <property type="entry name" value="Tex-like_N"/>
</dbReference>
<dbReference type="Proteomes" id="UP000199476">
    <property type="component" value="Unassembled WGS sequence"/>
</dbReference>
<feature type="domain" description="S1 motif" evidence="2">
    <location>
        <begin position="659"/>
        <end position="728"/>
    </location>
</feature>
<dbReference type="InterPro" id="IPR037027">
    <property type="entry name" value="YqgF/RNaseH-like_dom_sf"/>
</dbReference>
<dbReference type="SMART" id="SM00316">
    <property type="entry name" value="S1"/>
    <property type="match status" value="1"/>
</dbReference>
<feature type="coiled-coil region" evidence="1">
    <location>
        <begin position="56"/>
        <end position="86"/>
    </location>
</feature>
<dbReference type="GO" id="GO:0005737">
    <property type="term" value="C:cytoplasm"/>
    <property type="evidence" value="ECO:0007669"/>
    <property type="project" value="UniProtKB-ARBA"/>
</dbReference>
<dbReference type="SUPFAM" id="SSF50249">
    <property type="entry name" value="Nucleic acid-binding proteins"/>
    <property type="match status" value="1"/>
</dbReference>
<dbReference type="FunFam" id="1.10.10.650:FF:000001">
    <property type="entry name" value="S1 RNA-binding domain 1"/>
    <property type="match status" value="1"/>
</dbReference>
<dbReference type="Gene3D" id="1.10.3500.10">
    <property type="entry name" value="Tex N-terminal region-like"/>
    <property type="match status" value="1"/>
</dbReference>
<dbReference type="InterPro" id="IPR012337">
    <property type="entry name" value="RNaseH-like_sf"/>
</dbReference>
<dbReference type="InterPro" id="IPR050437">
    <property type="entry name" value="Ribos_protein_bS1-like"/>
</dbReference>
<dbReference type="PROSITE" id="PS50126">
    <property type="entry name" value="S1"/>
    <property type="match status" value="1"/>
</dbReference>
<dbReference type="Pfam" id="PF17674">
    <property type="entry name" value="HHH_9"/>
    <property type="match status" value="1"/>
</dbReference>
<dbReference type="InterPro" id="IPR003029">
    <property type="entry name" value="S1_domain"/>
</dbReference>
<dbReference type="Pfam" id="PF22706">
    <property type="entry name" value="Tex_central_region"/>
    <property type="match status" value="1"/>
</dbReference>
<dbReference type="EMBL" id="FNGO01000018">
    <property type="protein sequence ID" value="SDM14446.1"/>
    <property type="molecule type" value="Genomic_DNA"/>
</dbReference>
<dbReference type="Gene3D" id="3.30.420.140">
    <property type="entry name" value="YqgF/RNase H-like domain"/>
    <property type="match status" value="1"/>
</dbReference>
<evidence type="ECO:0000256" key="1">
    <source>
        <dbReference type="SAM" id="Coils"/>
    </source>
</evidence>
<dbReference type="FunFam" id="3.30.420.140:FF:000001">
    <property type="entry name" value="RNA-binding transcriptional accessory protein"/>
    <property type="match status" value="1"/>
</dbReference>
<dbReference type="CDD" id="cd05685">
    <property type="entry name" value="S1_Tex"/>
    <property type="match status" value="1"/>
</dbReference>
<evidence type="ECO:0000313" key="3">
    <source>
        <dbReference type="EMBL" id="SDM14446.1"/>
    </source>
</evidence>
<dbReference type="InterPro" id="IPR041692">
    <property type="entry name" value="HHH_9"/>
</dbReference>
<gene>
    <name evidence="3" type="ORF">SAMN04488692_11826</name>
</gene>
<dbReference type="InterPro" id="IPR010994">
    <property type="entry name" value="RuvA_2-like"/>
</dbReference>
<dbReference type="PANTHER" id="PTHR10724">
    <property type="entry name" value="30S RIBOSOMAL PROTEIN S1"/>
    <property type="match status" value="1"/>
</dbReference>
<sequence>MRFDLSKSSRRAIAEELELDTDQVKTVMELFNDGRTIPFLARYRREKTGGLDDARLRELKNRLEYAENLEQEKEKVKKKLRDKGKYSKDLAAALDRAETVQEVKDLYAPYRSRRRTRADRAAEQGLTPLAEIIWEQKLTYPELKTRAEKFVNKAGEKIEDAPQALEGAGDILADQIAKDPELKGRARRLFWQQGRIESSLKDVKLDEKGVYEQYYDFSQPAAEVPDFRVLALDRAEEEGILRVKINPPAQKIIKEMEKRIIESGSPLKKLLQDIIADAFKRLMGPSLEREVRSSLTESAHAHAREVFSENLEALLMQRPLPGKIILGIDPAFRTGCKLAVIDGEGHLLNIDVIYPHSPKSRQAEAKEKLKYLADEYEVDIAALGNGTASRETESLLDEFNRENEEELPYTVVSEAGASVYSASKLAAREFPGLDAEQRGAISIARRLQDPLAELVKIDPRSVGVGLYQHDIDSSALLSELEETVEKVVNRVGVNLNTASPSLLAYVSGLNSSQSQSIRDYREKKGSFDRREELLNVKGIGPKTFEESAGFLKIYSEADPLARTSIHPESYETAERLLGELGFQICDLNQREEEVKTRLKEALDREVLNPARIASDMGTGEYTLEQIVADLLAPDRDPRNELPGPEFRTGIRDLKDVEQGDVLRGTVRNVVDFGAFVDVGLKVDGLIHISELAEEYVESPFDIVSTGELVKVKVLQVDRDRERISLKRLSTFERDFR</sequence>
<dbReference type="InterPro" id="IPR032639">
    <property type="entry name" value="Tex_YqgF"/>
</dbReference>
<proteinExistence type="predicted"/>
<dbReference type="Pfam" id="PF09371">
    <property type="entry name" value="Tex_N"/>
    <property type="match status" value="1"/>
</dbReference>
<evidence type="ECO:0000259" key="2">
    <source>
        <dbReference type="PROSITE" id="PS50126"/>
    </source>
</evidence>
<dbReference type="InterPro" id="IPR006641">
    <property type="entry name" value="YqgF/RNaseH-like_dom"/>
</dbReference>